<comment type="caution">
    <text evidence="10">Lacks conserved residue(s) required for the propagation of feature annotation.</text>
</comment>
<evidence type="ECO:0000256" key="1">
    <source>
        <dbReference type="ARBA" id="ARBA00001946"/>
    </source>
</evidence>
<sequence length="298" mass="33278">MEKVIMVVGPTAVGKSGLGIQLAQKFQGEIISGDSMQVYRHLDIGTAKVFPAEMAGIPHHLLNIRNVDESFSAYDFQQAATQLVDEIAGRGHVPIVVGGTGFYLRMFWLGWTLGHERHTDDEDTALDDAAAWTQLHQKDPVAAAKIPVTNRRRVDRALAVIAATGHLFSDQGDTLQPAMDALFIGLHTDRQQLYTRINQRVTQMITAGLEGEARWLYAHDGTQVAAGKGIGYREWWPYFAGERTKAEVVERIQADSRHYAKRQLTYFRHQLPVQWFDLLNDPNAAANIDQAVTDFLAK</sequence>
<keyword evidence="8 10" id="KW-0460">Magnesium</keyword>
<comment type="catalytic activity">
    <reaction evidence="9 10 11">
        <text>adenosine(37) in tRNA + dimethylallyl diphosphate = N(6)-dimethylallyladenosine(37) in tRNA + diphosphate</text>
        <dbReference type="Rhea" id="RHEA:26482"/>
        <dbReference type="Rhea" id="RHEA-COMP:10162"/>
        <dbReference type="Rhea" id="RHEA-COMP:10375"/>
        <dbReference type="ChEBI" id="CHEBI:33019"/>
        <dbReference type="ChEBI" id="CHEBI:57623"/>
        <dbReference type="ChEBI" id="CHEBI:74411"/>
        <dbReference type="ChEBI" id="CHEBI:74415"/>
        <dbReference type="EC" id="2.5.1.75"/>
    </reaction>
</comment>
<evidence type="ECO:0000256" key="10">
    <source>
        <dbReference type="HAMAP-Rule" id="MF_00185"/>
    </source>
</evidence>
<evidence type="ECO:0000313" key="15">
    <source>
        <dbReference type="Proteomes" id="UP000051330"/>
    </source>
</evidence>
<dbReference type="AlphaFoldDB" id="A0A0R1MY06"/>
<comment type="caution">
    <text evidence="14">The sequence shown here is derived from an EMBL/GenBank/DDBJ whole genome shotgun (WGS) entry which is preliminary data.</text>
</comment>
<dbReference type="HAMAP" id="MF_00185">
    <property type="entry name" value="IPP_trans"/>
    <property type="match status" value="1"/>
</dbReference>
<evidence type="ECO:0000313" key="14">
    <source>
        <dbReference type="EMBL" id="KRL12913.1"/>
    </source>
</evidence>
<evidence type="ECO:0000256" key="11">
    <source>
        <dbReference type="RuleBase" id="RU003783"/>
    </source>
</evidence>
<feature type="site" description="Interaction with substrate tRNA" evidence="10">
    <location>
        <position position="100"/>
    </location>
</feature>
<evidence type="ECO:0000256" key="7">
    <source>
        <dbReference type="ARBA" id="ARBA00022840"/>
    </source>
</evidence>
<gene>
    <name evidence="10" type="primary">miaA</name>
    <name evidence="14" type="ORF">FD09_GL002452</name>
</gene>
<feature type="region of interest" description="Interaction with substrate tRNA" evidence="10">
    <location>
        <begin position="34"/>
        <end position="37"/>
    </location>
</feature>
<keyword evidence="6 10" id="KW-0547">Nucleotide-binding</keyword>
<reference evidence="14 15" key="1">
    <citation type="journal article" date="2015" name="Genome Announc.">
        <title>Expanding the biotechnology potential of lactobacilli through comparative genomics of 213 strains and associated genera.</title>
        <authorList>
            <person name="Sun Z."/>
            <person name="Harris H.M."/>
            <person name="McCann A."/>
            <person name="Guo C."/>
            <person name="Argimon S."/>
            <person name="Zhang W."/>
            <person name="Yang X."/>
            <person name="Jeffery I.B."/>
            <person name="Cooney J.C."/>
            <person name="Kagawa T.F."/>
            <person name="Liu W."/>
            <person name="Song Y."/>
            <person name="Salvetti E."/>
            <person name="Wrobel A."/>
            <person name="Rasinkangas P."/>
            <person name="Parkhill J."/>
            <person name="Rea M.C."/>
            <person name="O'Sullivan O."/>
            <person name="Ritari J."/>
            <person name="Douillard F.P."/>
            <person name="Paul Ross R."/>
            <person name="Yang R."/>
            <person name="Briner A.E."/>
            <person name="Felis G.E."/>
            <person name="de Vos W.M."/>
            <person name="Barrangou R."/>
            <person name="Klaenhammer T.R."/>
            <person name="Caufield P.W."/>
            <person name="Cui Y."/>
            <person name="Zhang H."/>
            <person name="O'Toole P.W."/>
        </authorList>
    </citation>
    <scope>NUCLEOTIDE SEQUENCE [LARGE SCALE GENOMIC DNA]</scope>
    <source>
        <strain evidence="14 15">DSM 12744</strain>
    </source>
</reference>
<evidence type="ECO:0000256" key="4">
    <source>
        <dbReference type="ARBA" id="ARBA00022679"/>
    </source>
</evidence>
<keyword evidence="4 10" id="KW-0808">Transferase</keyword>
<dbReference type="Gene3D" id="1.10.20.140">
    <property type="match status" value="1"/>
</dbReference>
<evidence type="ECO:0000256" key="3">
    <source>
        <dbReference type="ARBA" id="ARBA00005842"/>
    </source>
</evidence>
<feature type="binding site" evidence="10">
    <location>
        <begin position="9"/>
        <end position="16"/>
    </location>
    <ligand>
        <name>ATP</name>
        <dbReference type="ChEBI" id="CHEBI:30616"/>
    </ligand>
</feature>
<name>A0A0R1MY06_9LACO</name>
<dbReference type="GO" id="GO:0052381">
    <property type="term" value="F:tRNA dimethylallyltransferase activity"/>
    <property type="evidence" value="ECO:0007669"/>
    <property type="project" value="UniProtKB-UniRule"/>
</dbReference>
<keyword evidence="15" id="KW-1185">Reference proteome</keyword>
<dbReference type="STRING" id="1423792.FD09_GL002452"/>
<evidence type="ECO:0000256" key="13">
    <source>
        <dbReference type="RuleBase" id="RU003785"/>
    </source>
</evidence>
<comment type="cofactor">
    <cofactor evidence="1 10">
        <name>Mg(2+)</name>
        <dbReference type="ChEBI" id="CHEBI:18420"/>
    </cofactor>
</comment>
<feature type="site" description="Interaction with substrate tRNA" evidence="10">
    <location>
        <position position="117"/>
    </location>
</feature>
<dbReference type="Gene3D" id="3.40.50.300">
    <property type="entry name" value="P-loop containing nucleotide triphosphate hydrolases"/>
    <property type="match status" value="1"/>
</dbReference>
<keyword evidence="7 10" id="KW-0067">ATP-binding</keyword>
<dbReference type="InterPro" id="IPR039657">
    <property type="entry name" value="Dimethylallyltransferase"/>
</dbReference>
<evidence type="ECO:0000256" key="8">
    <source>
        <dbReference type="ARBA" id="ARBA00022842"/>
    </source>
</evidence>
<dbReference type="InterPro" id="IPR027417">
    <property type="entry name" value="P-loop_NTPase"/>
</dbReference>
<protein>
    <recommendedName>
        <fullName evidence="10">tRNA dimethylallyltransferase</fullName>
        <ecNumber evidence="10">2.5.1.75</ecNumber>
    </recommendedName>
    <alternativeName>
        <fullName evidence="10">Dimethylallyl diphosphate:tRNA dimethylallyltransferase</fullName>
        <shortName evidence="10">DMAPP:tRNA dimethylallyltransferase</shortName>
        <shortName evidence="10">DMATase</shortName>
    </alternativeName>
    <alternativeName>
        <fullName evidence="10">Isopentenyl-diphosphate:tRNA isopentenyltransferase</fullName>
        <shortName evidence="10">IPP transferase</shortName>
        <shortName evidence="10">IPPT</shortName>
        <shortName evidence="10">IPTase</shortName>
    </alternativeName>
</protein>
<dbReference type="SUPFAM" id="SSF52540">
    <property type="entry name" value="P-loop containing nucleoside triphosphate hydrolases"/>
    <property type="match status" value="2"/>
</dbReference>
<dbReference type="RefSeq" id="WP_057819757.1">
    <property type="nucleotide sequence ID" value="NZ_AZEC01000005.1"/>
</dbReference>
<dbReference type="GO" id="GO:0005524">
    <property type="term" value="F:ATP binding"/>
    <property type="evidence" value="ECO:0007669"/>
    <property type="project" value="UniProtKB-UniRule"/>
</dbReference>
<dbReference type="OrthoDB" id="9776390at2"/>
<evidence type="ECO:0000256" key="5">
    <source>
        <dbReference type="ARBA" id="ARBA00022694"/>
    </source>
</evidence>
<evidence type="ECO:0000256" key="12">
    <source>
        <dbReference type="RuleBase" id="RU003784"/>
    </source>
</evidence>
<evidence type="ECO:0000256" key="9">
    <source>
        <dbReference type="ARBA" id="ARBA00049563"/>
    </source>
</evidence>
<dbReference type="InterPro" id="IPR018022">
    <property type="entry name" value="IPT"/>
</dbReference>
<evidence type="ECO:0000256" key="2">
    <source>
        <dbReference type="ARBA" id="ARBA00003213"/>
    </source>
</evidence>
<comment type="subunit">
    <text evidence="10">Monomer.</text>
</comment>
<dbReference type="PANTHER" id="PTHR11088:SF60">
    <property type="entry name" value="TRNA DIMETHYLALLYLTRANSFERASE"/>
    <property type="match status" value="1"/>
</dbReference>
<dbReference type="Proteomes" id="UP000051330">
    <property type="component" value="Unassembled WGS sequence"/>
</dbReference>
<dbReference type="EMBL" id="AZEC01000005">
    <property type="protein sequence ID" value="KRL12913.1"/>
    <property type="molecule type" value="Genomic_DNA"/>
</dbReference>
<dbReference type="GO" id="GO:0006400">
    <property type="term" value="P:tRNA modification"/>
    <property type="evidence" value="ECO:0007669"/>
    <property type="project" value="TreeGrafter"/>
</dbReference>
<comment type="function">
    <text evidence="2 10 12">Catalyzes the transfer of a dimethylallyl group onto the adenine at position 37 in tRNAs that read codons beginning with uridine, leading to the formation of N6-(dimethylallyl)adenosine (i(6)A).</text>
</comment>
<dbReference type="PANTHER" id="PTHR11088">
    <property type="entry name" value="TRNA DIMETHYLALLYLTRANSFERASE"/>
    <property type="match status" value="1"/>
</dbReference>
<keyword evidence="5 10" id="KW-0819">tRNA processing</keyword>
<accession>A0A0R1MY06</accession>
<dbReference type="NCBIfam" id="TIGR00174">
    <property type="entry name" value="miaA"/>
    <property type="match status" value="1"/>
</dbReference>
<evidence type="ECO:0000256" key="6">
    <source>
        <dbReference type="ARBA" id="ARBA00022741"/>
    </source>
</evidence>
<comment type="similarity">
    <text evidence="3 10 13">Belongs to the IPP transferase family.</text>
</comment>
<feature type="binding site" evidence="10">
    <location>
        <begin position="11"/>
        <end position="16"/>
    </location>
    <ligand>
        <name>substrate</name>
    </ligand>
</feature>
<organism evidence="14 15">
    <name type="scientific">Schleiferilactobacillus perolens DSM 12744</name>
    <dbReference type="NCBI Taxonomy" id="1423792"/>
    <lineage>
        <taxon>Bacteria</taxon>
        <taxon>Bacillati</taxon>
        <taxon>Bacillota</taxon>
        <taxon>Bacilli</taxon>
        <taxon>Lactobacillales</taxon>
        <taxon>Lactobacillaceae</taxon>
        <taxon>Schleiferilactobacillus</taxon>
    </lineage>
</organism>
<proteinExistence type="inferred from homology"/>
<dbReference type="EC" id="2.5.1.75" evidence="10"/>
<dbReference type="PATRIC" id="fig|1423792.3.peg.2500"/>
<dbReference type="Pfam" id="PF01715">
    <property type="entry name" value="IPPT"/>
    <property type="match status" value="1"/>
</dbReference>